<proteinExistence type="predicted"/>
<dbReference type="InterPro" id="IPR018716">
    <property type="entry name" value="DUF2240"/>
</dbReference>
<evidence type="ECO:0000313" key="2">
    <source>
        <dbReference type="EMBL" id="GAG02179.1"/>
    </source>
</evidence>
<feature type="non-terminal residue" evidence="2">
    <location>
        <position position="182"/>
    </location>
</feature>
<dbReference type="GO" id="GO:0003677">
    <property type="term" value="F:DNA binding"/>
    <property type="evidence" value="ECO:0007669"/>
    <property type="project" value="UniProtKB-KW"/>
</dbReference>
<dbReference type="AlphaFoldDB" id="X0U8P9"/>
<protein>
    <submittedName>
        <fullName evidence="2">Uncharacterized protein</fullName>
    </submittedName>
</protein>
<accession>X0U8P9</accession>
<dbReference type="PANTHER" id="PTHR13356:SF0">
    <property type="entry name" value="SOSS COMPLEX SUBUNIT B HOMOLOG"/>
    <property type="match status" value="1"/>
</dbReference>
<dbReference type="Gene3D" id="2.40.50.140">
    <property type="entry name" value="Nucleic acid-binding proteins"/>
    <property type="match status" value="1"/>
</dbReference>
<dbReference type="InterPro" id="IPR012340">
    <property type="entry name" value="NA-bd_OB-fold"/>
</dbReference>
<organism evidence="2">
    <name type="scientific">marine sediment metagenome</name>
    <dbReference type="NCBI Taxonomy" id="412755"/>
    <lineage>
        <taxon>unclassified sequences</taxon>
        <taxon>metagenomes</taxon>
        <taxon>ecological metagenomes</taxon>
    </lineage>
</organism>
<dbReference type="Pfam" id="PF09999">
    <property type="entry name" value="DUF2240"/>
    <property type="match status" value="1"/>
</dbReference>
<keyword evidence="1" id="KW-0238">DNA-binding</keyword>
<dbReference type="GO" id="GO:0000724">
    <property type="term" value="P:double-strand break repair via homologous recombination"/>
    <property type="evidence" value="ECO:0007669"/>
    <property type="project" value="TreeGrafter"/>
</dbReference>
<comment type="caution">
    <text evidence="2">The sequence shown here is derived from an EMBL/GenBank/DDBJ whole genome shotgun (WGS) entry which is preliminary data.</text>
</comment>
<dbReference type="InterPro" id="IPR051231">
    <property type="entry name" value="SOSS-B"/>
</dbReference>
<evidence type="ECO:0000256" key="1">
    <source>
        <dbReference type="ARBA" id="ARBA00023125"/>
    </source>
</evidence>
<dbReference type="SUPFAM" id="SSF50249">
    <property type="entry name" value="Nucleic acid-binding proteins"/>
    <property type="match status" value="1"/>
</dbReference>
<reference evidence="2" key="1">
    <citation type="journal article" date="2014" name="Front. Microbiol.">
        <title>High frequency of phylogenetically diverse reductive dehalogenase-homologous genes in deep subseafloor sedimentary metagenomes.</title>
        <authorList>
            <person name="Kawai M."/>
            <person name="Futagami T."/>
            <person name="Toyoda A."/>
            <person name="Takaki Y."/>
            <person name="Nishi S."/>
            <person name="Hori S."/>
            <person name="Arai W."/>
            <person name="Tsubouchi T."/>
            <person name="Morono Y."/>
            <person name="Uchiyama I."/>
            <person name="Ito T."/>
            <person name="Fujiyama A."/>
            <person name="Inagaki F."/>
            <person name="Takami H."/>
        </authorList>
    </citation>
    <scope>NUCLEOTIDE SEQUENCE</scope>
    <source>
        <strain evidence="2">Expedition CK06-06</strain>
    </source>
</reference>
<dbReference type="PANTHER" id="PTHR13356">
    <property type="entry name" value="OB FOLD NUCLEIC ACID BINDING PROTEIN-RELATED"/>
    <property type="match status" value="1"/>
</dbReference>
<gene>
    <name evidence="2" type="ORF">S01H1_43779</name>
</gene>
<sequence length="182" mass="20954">MSEMKTEAYINKIIESTGLTRKEIQEMVEDKKKELKGLISEEGALFVIARELGVDVKEESKDLMKDIDIFISDITYNMKNINITGRIKEIYNANKFNKADGGTGYVGSFLLHDKTGDIRIVLWDDHVNIFNEDNFQQNEMVKILNGTVRKGKFEDKEIHIGRFGKVILSPDDVDYKKYPKIK</sequence>
<name>X0U8P9_9ZZZZ</name>
<dbReference type="CDD" id="cd04491">
    <property type="entry name" value="SoSSB_OBF"/>
    <property type="match status" value="1"/>
</dbReference>
<dbReference type="GO" id="GO:0010212">
    <property type="term" value="P:response to ionizing radiation"/>
    <property type="evidence" value="ECO:0007669"/>
    <property type="project" value="TreeGrafter"/>
</dbReference>
<dbReference type="EMBL" id="BARS01027899">
    <property type="protein sequence ID" value="GAG02179.1"/>
    <property type="molecule type" value="Genomic_DNA"/>
</dbReference>